<evidence type="ECO:0000256" key="2">
    <source>
        <dbReference type="ARBA" id="ARBA00023033"/>
    </source>
</evidence>
<proteinExistence type="inferred from homology"/>
<feature type="domain" description="NAD(P)-binding" evidence="4">
    <location>
        <begin position="10"/>
        <end position="212"/>
    </location>
</feature>
<dbReference type="AlphaFoldDB" id="A0A0B8N1Y9"/>
<keyword evidence="6" id="KW-1185">Reference proteome</keyword>
<keyword evidence="2" id="KW-0503">Monooxygenase</keyword>
<evidence type="ECO:0000259" key="4">
    <source>
        <dbReference type="Pfam" id="PF13460"/>
    </source>
</evidence>
<dbReference type="InterPro" id="IPR016040">
    <property type="entry name" value="NAD(P)-bd_dom"/>
</dbReference>
<sequence length="264" mass="29681">MTMATYAVLGATGNCGIALIDNLVRRKDVKVNAYCRNKAKLIAKLPQVKNDKRVQVYEGSIYDIDLLVHCIRDTQVIFHLVTTNDNVPRCHVSLDTARSIISALEKTKVNSKVGTKMPKIVLLSSSTIDDHLSRHMAWWFRLLLRTSASNVYADLQRTEEFLRSQHEWVSTIFMKPGGLTVDVQHGHQLSLDHDESFVSYLDLSAAMIEAADDIENRFDMRNVSVINLNGSAKFPKGTPMCILMGLARHFFPFLHPYLPPTGPA</sequence>
<dbReference type="InterPro" id="IPR036291">
    <property type="entry name" value="NAD(P)-bd_dom_sf"/>
</dbReference>
<name>A0A0B8N1Y9_TALPI</name>
<evidence type="ECO:0000313" key="5">
    <source>
        <dbReference type="EMBL" id="GAM43181.1"/>
    </source>
</evidence>
<accession>A0A0B8N1Y9</accession>
<comment type="similarity">
    <text evidence="3">Belongs to the avfA family.</text>
</comment>
<dbReference type="Gene3D" id="3.40.50.720">
    <property type="entry name" value="NAD(P)-binding Rossmann-like Domain"/>
    <property type="match status" value="1"/>
</dbReference>
<protein>
    <submittedName>
        <fullName evidence="5">NAD-dependent epimerase/dehydratase</fullName>
    </submittedName>
</protein>
<dbReference type="SUPFAM" id="SSF51735">
    <property type="entry name" value="NAD(P)-binding Rossmann-fold domains"/>
    <property type="match status" value="1"/>
</dbReference>
<dbReference type="Proteomes" id="UP000053095">
    <property type="component" value="Unassembled WGS sequence"/>
</dbReference>
<evidence type="ECO:0000313" key="6">
    <source>
        <dbReference type="Proteomes" id="UP000053095"/>
    </source>
</evidence>
<reference evidence="6" key="1">
    <citation type="journal article" date="2015" name="Genome Announc.">
        <title>Draft genome sequence of Talaromyces cellulolyticus strain Y-94, a source of lignocellulosic biomass-degrading enzymes.</title>
        <authorList>
            <person name="Fujii T."/>
            <person name="Koike H."/>
            <person name="Sawayama S."/>
            <person name="Yano S."/>
            <person name="Inoue H."/>
        </authorList>
    </citation>
    <scope>NUCLEOTIDE SEQUENCE [LARGE SCALE GENOMIC DNA]</scope>
    <source>
        <strain evidence="6">Y-94</strain>
    </source>
</reference>
<organism evidence="5 6">
    <name type="scientific">Talaromyces pinophilus</name>
    <name type="common">Penicillium pinophilum</name>
    <dbReference type="NCBI Taxonomy" id="128442"/>
    <lineage>
        <taxon>Eukaryota</taxon>
        <taxon>Fungi</taxon>
        <taxon>Dikarya</taxon>
        <taxon>Ascomycota</taxon>
        <taxon>Pezizomycotina</taxon>
        <taxon>Eurotiomycetes</taxon>
        <taxon>Eurotiomycetidae</taxon>
        <taxon>Eurotiales</taxon>
        <taxon>Trichocomaceae</taxon>
        <taxon>Talaromyces</taxon>
        <taxon>Talaromyces sect. Talaromyces</taxon>
    </lineage>
</organism>
<gene>
    <name evidence="5" type="ORF">TCE0_047f17778</name>
</gene>
<dbReference type="PANTHER" id="PTHR15020">
    <property type="entry name" value="FLAVIN REDUCTASE-RELATED"/>
    <property type="match status" value="1"/>
</dbReference>
<dbReference type="PANTHER" id="PTHR15020:SF37">
    <property type="entry name" value="OXIDOREDUCTASE MDPK"/>
    <property type="match status" value="1"/>
</dbReference>
<keyword evidence="1" id="KW-0560">Oxidoreductase</keyword>
<dbReference type="GO" id="GO:0004497">
    <property type="term" value="F:monooxygenase activity"/>
    <property type="evidence" value="ECO:0007669"/>
    <property type="project" value="UniProtKB-KW"/>
</dbReference>
<evidence type="ECO:0000256" key="1">
    <source>
        <dbReference type="ARBA" id="ARBA00023002"/>
    </source>
</evidence>
<evidence type="ECO:0000256" key="3">
    <source>
        <dbReference type="ARBA" id="ARBA00038376"/>
    </source>
</evidence>
<dbReference type="Pfam" id="PF13460">
    <property type="entry name" value="NAD_binding_10"/>
    <property type="match status" value="1"/>
</dbReference>
<dbReference type="EMBL" id="DF933843">
    <property type="protein sequence ID" value="GAM43181.1"/>
    <property type="molecule type" value="Genomic_DNA"/>
</dbReference>